<dbReference type="InterPro" id="IPR029318">
    <property type="entry name" value="BH3_dom"/>
</dbReference>
<proteinExistence type="predicted"/>
<comment type="caution">
    <text evidence="4">The sequence shown here is derived from an EMBL/GenBank/DDBJ whole genome shotgun (WGS) entry which is preliminary data.</text>
</comment>
<name>A0A9Q1BCR0_HOLLE</name>
<dbReference type="Pfam" id="PF15285">
    <property type="entry name" value="BH3"/>
    <property type="match status" value="1"/>
</dbReference>
<dbReference type="GO" id="GO:0000423">
    <property type="term" value="P:mitophagy"/>
    <property type="evidence" value="ECO:0007669"/>
    <property type="project" value="TreeGrafter"/>
</dbReference>
<protein>
    <submittedName>
        <fullName evidence="4">Beclin-1</fullName>
    </submittedName>
</protein>
<dbReference type="PANTHER" id="PTHR12768">
    <property type="entry name" value="BECLIN 1"/>
    <property type="match status" value="1"/>
</dbReference>
<dbReference type="Proteomes" id="UP001152320">
    <property type="component" value="Chromosome 23"/>
</dbReference>
<evidence type="ECO:0000313" key="4">
    <source>
        <dbReference type="EMBL" id="KAJ8019832.1"/>
    </source>
</evidence>
<dbReference type="AlphaFoldDB" id="A0A9Q1BCR0"/>
<dbReference type="GO" id="GO:0034272">
    <property type="term" value="C:phosphatidylinositol 3-kinase complex, class III, type II"/>
    <property type="evidence" value="ECO:0007669"/>
    <property type="project" value="TreeGrafter"/>
</dbReference>
<keyword evidence="1" id="KW-0175">Coiled coil</keyword>
<gene>
    <name evidence="4" type="ORF">HOLleu_41586</name>
</gene>
<dbReference type="GO" id="GO:0000045">
    <property type="term" value="P:autophagosome assembly"/>
    <property type="evidence" value="ECO:0007669"/>
    <property type="project" value="TreeGrafter"/>
</dbReference>
<dbReference type="GO" id="GO:0006995">
    <property type="term" value="P:cellular response to nitrogen starvation"/>
    <property type="evidence" value="ECO:0007669"/>
    <property type="project" value="TreeGrafter"/>
</dbReference>
<dbReference type="OrthoDB" id="20368at2759"/>
<dbReference type="GO" id="GO:0034271">
    <property type="term" value="C:phosphatidylinositol 3-kinase complex, class III, type I"/>
    <property type="evidence" value="ECO:0007669"/>
    <property type="project" value="TreeGrafter"/>
</dbReference>
<dbReference type="InterPro" id="IPR041691">
    <property type="entry name" value="Atg6/beclin_CC"/>
</dbReference>
<sequence length="253" mass="28493">MSGSSSVESRGVATSQVYFICQRCSQPLQLHQSFSSLDSQTYDDLAAPLLSVSKSVDHSSEEASDQDVFDVNKDSGVSRKEVIAPKNPNSSTHDSSQDFMLLGETATSKMETLGHRLRVSYQLFDIMSGNTDIDHPLCEECTASLLNHLDQQYKVVEEDCKLYRQALDQLTEETVDEDENRRLQEELDKLKLEEADLIKELKEIEEERKGIAEETKKYKNDLEELEQEEKKLLEALYSTEATIAGLPGGTKKC</sequence>
<dbReference type="EMBL" id="JAIZAY010000023">
    <property type="protein sequence ID" value="KAJ8019832.1"/>
    <property type="molecule type" value="Genomic_DNA"/>
</dbReference>
<feature type="domain" description="Atg6/beclin coiled-coil" evidence="3">
    <location>
        <begin position="136"/>
        <end position="234"/>
    </location>
</feature>
<dbReference type="Pfam" id="PF17675">
    <property type="entry name" value="APG6_N"/>
    <property type="match status" value="1"/>
</dbReference>
<dbReference type="GO" id="GO:0030674">
    <property type="term" value="F:protein-macromolecule adaptor activity"/>
    <property type="evidence" value="ECO:0007669"/>
    <property type="project" value="TreeGrafter"/>
</dbReference>
<dbReference type="GO" id="GO:0000407">
    <property type="term" value="C:phagophore assembly site"/>
    <property type="evidence" value="ECO:0007669"/>
    <property type="project" value="TreeGrafter"/>
</dbReference>
<dbReference type="PANTHER" id="PTHR12768:SF4">
    <property type="entry name" value="BECLIN-1"/>
    <property type="match status" value="1"/>
</dbReference>
<dbReference type="GO" id="GO:0043548">
    <property type="term" value="F:phosphatidylinositol 3-kinase binding"/>
    <property type="evidence" value="ECO:0007669"/>
    <property type="project" value="TreeGrafter"/>
</dbReference>
<keyword evidence="5" id="KW-1185">Reference proteome</keyword>
<dbReference type="InterPro" id="IPR007243">
    <property type="entry name" value="Atg6/Beclin"/>
</dbReference>
<feature type="coiled-coil region" evidence="1">
    <location>
        <begin position="153"/>
        <end position="242"/>
    </location>
</feature>
<evidence type="ECO:0000259" key="2">
    <source>
        <dbReference type="Pfam" id="PF15285"/>
    </source>
</evidence>
<feature type="domain" description="Beclin-1 BH3" evidence="2">
    <location>
        <begin position="109"/>
        <end position="129"/>
    </location>
</feature>
<organism evidence="4 5">
    <name type="scientific">Holothuria leucospilota</name>
    <name type="common">Black long sea cucumber</name>
    <name type="synonym">Mertensiothuria leucospilota</name>
    <dbReference type="NCBI Taxonomy" id="206669"/>
    <lineage>
        <taxon>Eukaryota</taxon>
        <taxon>Metazoa</taxon>
        <taxon>Echinodermata</taxon>
        <taxon>Eleutherozoa</taxon>
        <taxon>Echinozoa</taxon>
        <taxon>Holothuroidea</taxon>
        <taxon>Aspidochirotacea</taxon>
        <taxon>Aspidochirotida</taxon>
        <taxon>Holothuriidae</taxon>
        <taxon>Holothuria</taxon>
    </lineage>
</organism>
<dbReference type="GO" id="GO:0045324">
    <property type="term" value="P:late endosome to vacuole transport"/>
    <property type="evidence" value="ECO:0007669"/>
    <property type="project" value="TreeGrafter"/>
</dbReference>
<evidence type="ECO:0000256" key="1">
    <source>
        <dbReference type="SAM" id="Coils"/>
    </source>
</evidence>
<evidence type="ECO:0000259" key="3">
    <source>
        <dbReference type="Pfam" id="PF17675"/>
    </source>
</evidence>
<reference evidence="4" key="1">
    <citation type="submission" date="2021-10" db="EMBL/GenBank/DDBJ databases">
        <title>Tropical sea cucumber genome reveals ecological adaptation and Cuvierian tubules defense mechanism.</title>
        <authorList>
            <person name="Chen T."/>
        </authorList>
    </citation>
    <scope>NUCLEOTIDE SEQUENCE</scope>
    <source>
        <strain evidence="4">Nanhai2018</strain>
        <tissue evidence="4">Muscle</tissue>
    </source>
</reference>
<evidence type="ECO:0000313" key="5">
    <source>
        <dbReference type="Proteomes" id="UP001152320"/>
    </source>
</evidence>
<dbReference type="Gene3D" id="6.10.250.3110">
    <property type="match status" value="1"/>
</dbReference>
<accession>A0A9Q1BCR0</accession>